<feature type="signal peptide" evidence="9">
    <location>
        <begin position="1"/>
        <end position="23"/>
    </location>
</feature>
<evidence type="ECO:0000256" key="3">
    <source>
        <dbReference type="ARBA" id="ARBA00022692"/>
    </source>
</evidence>
<dbReference type="Pfam" id="PF01105">
    <property type="entry name" value="EMP24_GP25L"/>
    <property type="match status" value="1"/>
</dbReference>
<proteinExistence type="inferred from homology"/>
<sequence>MYINIPDLAVVLLFGLMAKSAMSMRFDLRSGSTKCISEDIKSNAMTVGKYAVVFSNNVSPIPTSHKLTVRVNSPLGNNYHHADLVDSGSFAFTAGVAGDYTACFSAPEHKPPTTVTIEFDWRTGVAATDWSNVAKKGQVEIMELELKKLYGFVTSIHDEMFHLREREEELQQLNRTTNSKMATFSCLSLLVCLSVASLQLWHLKAFFERKKLL</sequence>
<dbReference type="AlphaFoldDB" id="A0AA88D0P8"/>
<dbReference type="Proteomes" id="UP001187192">
    <property type="component" value="Unassembled WGS sequence"/>
</dbReference>
<dbReference type="SMART" id="SM01190">
    <property type="entry name" value="EMP24_GP25L"/>
    <property type="match status" value="1"/>
</dbReference>
<protein>
    <recommendedName>
        <fullName evidence="10">GOLD domain-containing protein</fullName>
    </recommendedName>
</protein>
<keyword evidence="3 7" id="KW-0812">Transmembrane</keyword>
<evidence type="ECO:0000256" key="1">
    <source>
        <dbReference type="ARBA" id="ARBA00004479"/>
    </source>
</evidence>
<dbReference type="InterPro" id="IPR009038">
    <property type="entry name" value="GOLD_dom"/>
</dbReference>
<evidence type="ECO:0000259" key="10">
    <source>
        <dbReference type="PROSITE" id="PS50866"/>
    </source>
</evidence>
<accession>A0AA88D0P8</accession>
<dbReference type="EMBL" id="BTGU01000014">
    <property type="protein sequence ID" value="GMN42203.1"/>
    <property type="molecule type" value="Genomic_DNA"/>
</dbReference>
<evidence type="ECO:0000256" key="5">
    <source>
        <dbReference type="ARBA" id="ARBA00022989"/>
    </source>
</evidence>
<evidence type="ECO:0000256" key="4">
    <source>
        <dbReference type="ARBA" id="ARBA00022729"/>
    </source>
</evidence>
<evidence type="ECO:0000256" key="8">
    <source>
        <dbReference type="SAM" id="Phobius"/>
    </source>
</evidence>
<evidence type="ECO:0000256" key="7">
    <source>
        <dbReference type="RuleBase" id="RU003827"/>
    </source>
</evidence>
<dbReference type="InterPro" id="IPR015720">
    <property type="entry name" value="Emp24-like"/>
</dbReference>
<organism evidence="11 12">
    <name type="scientific">Ficus carica</name>
    <name type="common">Common fig</name>
    <dbReference type="NCBI Taxonomy" id="3494"/>
    <lineage>
        <taxon>Eukaryota</taxon>
        <taxon>Viridiplantae</taxon>
        <taxon>Streptophyta</taxon>
        <taxon>Embryophyta</taxon>
        <taxon>Tracheophyta</taxon>
        <taxon>Spermatophyta</taxon>
        <taxon>Magnoliopsida</taxon>
        <taxon>eudicotyledons</taxon>
        <taxon>Gunneridae</taxon>
        <taxon>Pentapetalae</taxon>
        <taxon>rosids</taxon>
        <taxon>fabids</taxon>
        <taxon>Rosales</taxon>
        <taxon>Moraceae</taxon>
        <taxon>Ficeae</taxon>
        <taxon>Ficus</taxon>
    </lineage>
</organism>
<evidence type="ECO:0000256" key="2">
    <source>
        <dbReference type="ARBA" id="ARBA00007104"/>
    </source>
</evidence>
<comment type="similarity">
    <text evidence="2 7">Belongs to the EMP24/GP25L family.</text>
</comment>
<evidence type="ECO:0000313" key="11">
    <source>
        <dbReference type="EMBL" id="GMN42203.1"/>
    </source>
</evidence>
<keyword evidence="6 8" id="KW-0472">Membrane</keyword>
<keyword evidence="4 9" id="KW-0732">Signal</keyword>
<reference evidence="11" key="1">
    <citation type="submission" date="2023-07" db="EMBL/GenBank/DDBJ databases">
        <title>draft genome sequence of fig (Ficus carica).</title>
        <authorList>
            <person name="Takahashi T."/>
            <person name="Nishimura K."/>
        </authorList>
    </citation>
    <scope>NUCLEOTIDE SEQUENCE</scope>
</reference>
<keyword evidence="5 8" id="KW-1133">Transmembrane helix</keyword>
<evidence type="ECO:0000256" key="6">
    <source>
        <dbReference type="ARBA" id="ARBA00023136"/>
    </source>
</evidence>
<evidence type="ECO:0000313" key="12">
    <source>
        <dbReference type="Proteomes" id="UP001187192"/>
    </source>
</evidence>
<feature type="chain" id="PRO_5041742947" description="GOLD domain-containing protein" evidence="9">
    <location>
        <begin position="24"/>
        <end position="213"/>
    </location>
</feature>
<comment type="subcellular location">
    <subcellularLocation>
        <location evidence="1 7">Membrane</location>
        <topology evidence="1 7">Single-pass type I membrane protein</topology>
    </subcellularLocation>
</comment>
<evidence type="ECO:0000256" key="9">
    <source>
        <dbReference type="SAM" id="SignalP"/>
    </source>
</evidence>
<feature type="domain" description="GOLD" evidence="10">
    <location>
        <begin position="33"/>
        <end position="148"/>
    </location>
</feature>
<dbReference type="PROSITE" id="PS50866">
    <property type="entry name" value="GOLD"/>
    <property type="match status" value="1"/>
</dbReference>
<keyword evidence="12" id="KW-1185">Reference proteome</keyword>
<name>A0AA88D0P8_FICCA</name>
<feature type="transmembrane region" description="Helical" evidence="8">
    <location>
        <begin position="181"/>
        <end position="201"/>
    </location>
</feature>
<comment type="caution">
    <text evidence="11">The sequence shown here is derived from an EMBL/GenBank/DDBJ whole genome shotgun (WGS) entry which is preliminary data.</text>
</comment>
<dbReference type="PANTHER" id="PTHR22811">
    <property type="entry name" value="TRANSMEMBRANE EMP24 DOMAIN-CONTAINING PROTEIN"/>
    <property type="match status" value="1"/>
</dbReference>
<gene>
    <name evidence="11" type="ORF">TIFTF001_011423</name>
</gene>
<dbReference type="GO" id="GO:0016020">
    <property type="term" value="C:membrane"/>
    <property type="evidence" value="ECO:0007669"/>
    <property type="project" value="UniProtKB-SubCell"/>
</dbReference>